<feature type="compositionally biased region" description="Polar residues" evidence="2">
    <location>
        <begin position="113"/>
        <end position="125"/>
    </location>
</feature>
<dbReference type="SUPFAM" id="SSF57997">
    <property type="entry name" value="Tropomyosin"/>
    <property type="match status" value="1"/>
</dbReference>
<dbReference type="GO" id="GO:0006897">
    <property type="term" value="P:endocytosis"/>
    <property type="evidence" value="ECO:0007669"/>
    <property type="project" value="TreeGrafter"/>
</dbReference>
<evidence type="ECO:0000259" key="3">
    <source>
        <dbReference type="PROSITE" id="PS50031"/>
    </source>
</evidence>
<evidence type="ECO:0000256" key="1">
    <source>
        <dbReference type="ARBA" id="ARBA00022837"/>
    </source>
</evidence>
<reference evidence="5" key="1">
    <citation type="submission" date="2023-06" db="EMBL/GenBank/DDBJ databases">
        <authorList>
            <person name="Delattre M."/>
        </authorList>
    </citation>
    <scope>NUCLEOTIDE SEQUENCE</scope>
    <source>
        <strain evidence="5">AF72</strain>
    </source>
</reference>
<keyword evidence="1" id="KW-0106">Calcium</keyword>
<feature type="non-terminal residue" evidence="5">
    <location>
        <position position="704"/>
    </location>
</feature>
<dbReference type="AlphaFoldDB" id="A0AA36D8K0"/>
<evidence type="ECO:0000313" key="6">
    <source>
        <dbReference type="Proteomes" id="UP001177023"/>
    </source>
</evidence>
<dbReference type="SMART" id="SM00054">
    <property type="entry name" value="EFh"/>
    <property type="match status" value="3"/>
</dbReference>
<evidence type="ECO:0008006" key="7">
    <source>
        <dbReference type="Google" id="ProtNLM"/>
    </source>
</evidence>
<feature type="compositionally biased region" description="Low complexity" evidence="2">
    <location>
        <begin position="691"/>
        <end position="704"/>
    </location>
</feature>
<dbReference type="GO" id="GO:0016197">
    <property type="term" value="P:endosomal transport"/>
    <property type="evidence" value="ECO:0007669"/>
    <property type="project" value="TreeGrafter"/>
</dbReference>
<feature type="compositionally biased region" description="Low complexity" evidence="2">
    <location>
        <begin position="669"/>
        <end position="680"/>
    </location>
</feature>
<dbReference type="SUPFAM" id="SSF47473">
    <property type="entry name" value="EF-hand"/>
    <property type="match status" value="3"/>
</dbReference>
<dbReference type="EMBL" id="CATQJA010002663">
    <property type="protein sequence ID" value="CAJ0581738.1"/>
    <property type="molecule type" value="Genomic_DNA"/>
</dbReference>
<organism evidence="5 6">
    <name type="scientific">Mesorhabditis spiculigera</name>
    <dbReference type="NCBI Taxonomy" id="96644"/>
    <lineage>
        <taxon>Eukaryota</taxon>
        <taxon>Metazoa</taxon>
        <taxon>Ecdysozoa</taxon>
        <taxon>Nematoda</taxon>
        <taxon>Chromadorea</taxon>
        <taxon>Rhabditida</taxon>
        <taxon>Rhabditina</taxon>
        <taxon>Rhabditomorpha</taxon>
        <taxon>Rhabditoidea</taxon>
        <taxon>Rhabditidae</taxon>
        <taxon>Mesorhabditinae</taxon>
        <taxon>Mesorhabditis</taxon>
    </lineage>
</organism>
<dbReference type="Gene3D" id="1.10.238.10">
    <property type="entry name" value="EF-hand"/>
    <property type="match status" value="3"/>
</dbReference>
<dbReference type="Proteomes" id="UP001177023">
    <property type="component" value="Unassembled WGS sequence"/>
</dbReference>
<dbReference type="PROSITE" id="PS00018">
    <property type="entry name" value="EF_HAND_1"/>
    <property type="match status" value="2"/>
</dbReference>
<feature type="region of interest" description="Disordered" evidence="2">
    <location>
        <begin position="636"/>
        <end position="704"/>
    </location>
</feature>
<dbReference type="InterPro" id="IPR002048">
    <property type="entry name" value="EF_hand_dom"/>
</dbReference>
<dbReference type="Pfam" id="PF12763">
    <property type="entry name" value="EH"/>
    <property type="match status" value="3"/>
</dbReference>
<comment type="caution">
    <text evidence="5">The sequence shown here is derived from an EMBL/GenBank/DDBJ whole genome shotgun (WGS) entry which is preliminary data.</text>
</comment>
<dbReference type="GO" id="GO:0030132">
    <property type="term" value="C:clathrin coat of coated pit"/>
    <property type="evidence" value="ECO:0007669"/>
    <property type="project" value="TreeGrafter"/>
</dbReference>
<name>A0AA36D8K0_9BILA</name>
<dbReference type="GO" id="GO:0005509">
    <property type="term" value="F:calcium ion binding"/>
    <property type="evidence" value="ECO:0007669"/>
    <property type="project" value="InterPro"/>
</dbReference>
<dbReference type="PROSITE" id="PS50031">
    <property type="entry name" value="EH"/>
    <property type="match status" value="3"/>
</dbReference>
<dbReference type="InterPro" id="IPR011992">
    <property type="entry name" value="EF-hand-dom_pair"/>
</dbReference>
<feature type="region of interest" description="Disordered" evidence="2">
    <location>
        <begin position="102"/>
        <end position="136"/>
    </location>
</feature>
<feature type="compositionally biased region" description="Polar residues" evidence="2">
    <location>
        <begin position="280"/>
        <end position="297"/>
    </location>
</feature>
<sequence length="704" mass="75872">MSGDELSIGAHNLHVYEGLYRELNPQGAPLTPAGDAAAFLRRSGLPVQYLGQIWELADYAKRGALDKRGAFIAFKLVAAAQQGHPVVQSSIMIPGLNPPMLGSRTATPAVPSGPSSLQASPSRQSVPLPRSPSGGRAEWAIQPVDQAKYDSIFNSLSPENGKLPGARVRPVLLNSGLPPGVLAKIWEVADQDKDGQLDRVEMNVALHLVYRALQNEALPNSLPPSLIHPSKAMLSRKTSVASALDYGSQSIGRGRTGSMASLEGVGFQGPLGGMDPPRSYSVNPVQGRQPSLSGTPVPITSPSSEWPVDMTEANAVFQRCDTNRDGLVSGGDVMGEFLRSGLSQPTLAHIWTLADTHANGTLNPEQFALAMHLVSMARSGHDLPPQLPPHLIPPSMRPMQVQEPEPQPAMPSSASQYIAFAAQSENAELKQLADEMQRLIGERRETDTKITQLEADMTVKNSAIRNLQVELTTLENTVKQLERQKTEAGKRLNDMDTQIAQLEEQCLMQEEKVDEGQNRLDRLKEETENGAANAQKNAETLGVAQSELADAENEARQLSAQLQAEKSAMERAVMAMTTLERDDESATRKQGQMEAERRKIEETAEKLKKALESENPEEALAGQPELFASYRTPEMFTDAPSTSHAPPRPAMPNGNKPVPPRPAPPRVSPAPGFAADPFAGQDPFAGTGNNASGFADFSSFGSFN</sequence>
<gene>
    <name evidence="5" type="ORF">MSPICULIGERA_LOCUS19893</name>
</gene>
<protein>
    <recommendedName>
        <fullName evidence="7">Epidermal growth factor receptor substrate 15-like 1</fullName>
    </recommendedName>
</protein>
<dbReference type="GO" id="GO:0045296">
    <property type="term" value="F:cadherin binding"/>
    <property type="evidence" value="ECO:0007669"/>
    <property type="project" value="TreeGrafter"/>
</dbReference>
<dbReference type="PANTHER" id="PTHR11216:SF176">
    <property type="entry name" value="EPIDERMAL GROWTH FACTOR RECEPTOR PATHWAY SUBSTRATE CLONE 15, ISOFORM A"/>
    <property type="match status" value="1"/>
</dbReference>
<feature type="region of interest" description="Disordered" evidence="2">
    <location>
        <begin position="270"/>
        <end position="297"/>
    </location>
</feature>
<evidence type="ECO:0000259" key="4">
    <source>
        <dbReference type="PROSITE" id="PS50222"/>
    </source>
</evidence>
<dbReference type="CDD" id="cd00052">
    <property type="entry name" value="EH"/>
    <property type="match status" value="3"/>
</dbReference>
<evidence type="ECO:0000313" key="5">
    <source>
        <dbReference type="EMBL" id="CAJ0581738.1"/>
    </source>
</evidence>
<feature type="region of interest" description="Disordered" evidence="2">
    <location>
        <begin position="580"/>
        <end position="599"/>
    </location>
</feature>
<dbReference type="PANTHER" id="PTHR11216">
    <property type="entry name" value="EH DOMAIN"/>
    <property type="match status" value="1"/>
</dbReference>
<feature type="domain" description="EH" evidence="3">
    <location>
        <begin position="12"/>
        <end position="101"/>
    </location>
</feature>
<dbReference type="InterPro" id="IPR000261">
    <property type="entry name" value="EH_dom"/>
</dbReference>
<dbReference type="Gene3D" id="1.10.287.1490">
    <property type="match status" value="1"/>
</dbReference>
<evidence type="ECO:0000256" key="2">
    <source>
        <dbReference type="SAM" id="MobiDB-lite"/>
    </source>
</evidence>
<keyword evidence="6" id="KW-1185">Reference proteome</keyword>
<proteinExistence type="predicted"/>
<dbReference type="PROSITE" id="PS50222">
    <property type="entry name" value="EF_HAND_2"/>
    <property type="match status" value="1"/>
</dbReference>
<feature type="domain" description="EH" evidence="3">
    <location>
        <begin position="145"/>
        <end position="233"/>
    </location>
</feature>
<feature type="compositionally biased region" description="Pro residues" evidence="2">
    <location>
        <begin position="657"/>
        <end position="668"/>
    </location>
</feature>
<dbReference type="SMART" id="SM00027">
    <property type="entry name" value="EH"/>
    <property type="match status" value="3"/>
</dbReference>
<feature type="domain" description="EF-hand" evidence="4">
    <location>
        <begin position="177"/>
        <end position="212"/>
    </location>
</feature>
<accession>A0AA36D8K0</accession>
<feature type="domain" description="EH" evidence="3">
    <location>
        <begin position="309"/>
        <end position="398"/>
    </location>
</feature>
<dbReference type="InterPro" id="IPR018247">
    <property type="entry name" value="EF_Hand_1_Ca_BS"/>
</dbReference>